<organism evidence="2 3">
    <name type="scientific">Svornostia abyssi</name>
    <dbReference type="NCBI Taxonomy" id="2898438"/>
    <lineage>
        <taxon>Bacteria</taxon>
        <taxon>Bacillati</taxon>
        <taxon>Actinomycetota</taxon>
        <taxon>Thermoleophilia</taxon>
        <taxon>Solirubrobacterales</taxon>
        <taxon>Baekduiaceae</taxon>
        <taxon>Svornostia</taxon>
    </lineage>
</organism>
<name>A0ABY5PG39_9ACTN</name>
<gene>
    <name evidence="2" type="ORF">LRS13_23495</name>
</gene>
<dbReference type="InterPro" id="IPR032710">
    <property type="entry name" value="NTF2-like_dom_sf"/>
</dbReference>
<reference evidence="3" key="1">
    <citation type="submission" date="2021-11" db="EMBL/GenBank/DDBJ databases">
        <title>Cultivation dependent microbiological survey of springs from the worlds oldest radium mine currently devoted to the extraction of radon-saturated water.</title>
        <authorList>
            <person name="Kapinusova G."/>
            <person name="Smrhova T."/>
            <person name="Strejcek M."/>
            <person name="Suman J."/>
            <person name="Jani K."/>
            <person name="Pajer P."/>
            <person name="Uhlik O."/>
        </authorList>
    </citation>
    <scope>NUCLEOTIDE SEQUENCE [LARGE SCALE GENOMIC DNA]</scope>
    <source>
        <strain evidence="3">J379</strain>
    </source>
</reference>
<dbReference type="InterPro" id="IPR037401">
    <property type="entry name" value="SnoaL-like"/>
</dbReference>
<dbReference type="SUPFAM" id="SSF54427">
    <property type="entry name" value="NTF2-like"/>
    <property type="match status" value="1"/>
</dbReference>
<evidence type="ECO:0000259" key="1">
    <source>
        <dbReference type="Pfam" id="PF12680"/>
    </source>
</evidence>
<evidence type="ECO:0000313" key="2">
    <source>
        <dbReference type="EMBL" id="UUY03598.1"/>
    </source>
</evidence>
<keyword evidence="3" id="KW-1185">Reference proteome</keyword>
<dbReference type="EMBL" id="CP088295">
    <property type="protein sequence ID" value="UUY03598.1"/>
    <property type="molecule type" value="Genomic_DNA"/>
</dbReference>
<protein>
    <submittedName>
        <fullName evidence="2">Nuclear transport factor 2 family protein</fullName>
    </submittedName>
</protein>
<dbReference type="Pfam" id="PF12680">
    <property type="entry name" value="SnoaL_2"/>
    <property type="match status" value="1"/>
</dbReference>
<accession>A0ABY5PG39</accession>
<dbReference type="Gene3D" id="3.10.450.50">
    <property type="match status" value="1"/>
</dbReference>
<dbReference type="Proteomes" id="UP001058860">
    <property type="component" value="Chromosome"/>
</dbReference>
<sequence length="120" mass="13264">MQSVYDAFTSGDVEAGLRHMTDDVVLDVEATGRLAGRFEPYRGHDGIREYFADTQRVWDELTITPETFTPAADGVVLIRGLAEGRIGPQKIRAQITWTWTFRDGLVASIHSSGIGEVRPA</sequence>
<feature type="domain" description="SnoaL-like" evidence="1">
    <location>
        <begin position="3"/>
        <end position="108"/>
    </location>
</feature>
<evidence type="ECO:0000313" key="3">
    <source>
        <dbReference type="Proteomes" id="UP001058860"/>
    </source>
</evidence>
<proteinExistence type="predicted"/>
<dbReference type="RefSeq" id="WP_353864100.1">
    <property type="nucleotide sequence ID" value="NZ_CP088295.1"/>
</dbReference>